<dbReference type="Gene3D" id="3.90.650.10">
    <property type="entry name" value="PurM-like C-terminal domain"/>
    <property type="match status" value="1"/>
</dbReference>
<comment type="function">
    <text evidence="2">Catalyzes the ATP-dependent phosphorylation of thiamine-monophosphate (TMP) to form thiamine-pyrophosphate (TPP), the active form of vitamin B1.</text>
</comment>
<reference evidence="5 6" key="1">
    <citation type="submission" date="2023-11" db="EMBL/GenBank/DDBJ databases">
        <title>MicrobeMod: A computational toolkit for identifying prokaryotic methylation and restriction-modification with nanopore sequencing.</title>
        <authorList>
            <person name="Crits-Christoph A."/>
            <person name="Kang S.C."/>
            <person name="Lee H."/>
            <person name="Ostrov N."/>
        </authorList>
    </citation>
    <scope>NUCLEOTIDE SEQUENCE [LARGE SCALE GENOMIC DNA]</scope>
    <source>
        <strain evidence="5 6">DSMZ 700</strain>
    </source>
</reference>
<name>A0AAW9DV11_ACIAO</name>
<keyword evidence="2" id="KW-0067">ATP-binding</keyword>
<dbReference type="GO" id="GO:0000287">
    <property type="term" value="F:magnesium ion binding"/>
    <property type="evidence" value="ECO:0007669"/>
    <property type="project" value="UniProtKB-UniRule"/>
</dbReference>
<feature type="domain" description="PurM-like C-terminal" evidence="4">
    <location>
        <begin position="167"/>
        <end position="311"/>
    </location>
</feature>
<dbReference type="AlphaFoldDB" id="A0AAW9DV11"/>
<feature type="binding site" evidence="2">
    <location>
        <position position="67"/>
    </location>
    <ligand>
        <name>substrate</name>
    </ligand>
</feature>
<evidence type="ECO:0000259" key="4">
    <source>
        <dbReference type="Pfam" id="PF02769"/>
    </source>
</evidence>
<organism evidence="5 6">
    <name type="scientific">Acidiphilium acidophilum</name>
    <name type="common">Thiobacillus acidophilus</name>
    <dbReference type="NCBI Taxonomy" id="76588"/>
    <lineage>
        <taxon>Bacteria</taxon>
        <taxon>Pseudomonadati</taxon>
        <taxon>Pseudomonadota</taxon>
        <taxon>Alphaproteobacteria</taxon>
        <taxon>Acetobacterales</taxon>
        <taxon>Acidocellaceae</taxon>
        <taxon>Acidiphilium</taxon>
    </lineage>
</organism>
<protein>
    <recommendedName>
        <fullName evidence="2">Thiamine-monophosphate kinase</fullName>
        <shortName evidence="2">TMP kinase</shortName>
        <shortName evidence="2">Thiamine-phosphate kinase</shortName>
        <ecNumber evidence="2">2.7.4.16</ecNumber>
    </recommendedName>
</protein>
<dbReference type="InterPro" id="IPR010918">
    <property type="entry name" value="PurM-like_C_dom"/>
</dbReference>
<dbReference type="GO" id="GO:0009229">
    <property type="term" value="P:thiamine diphosphate biosynthetic process"/>
    <property type="evidence" value="ECO:0007669"/>
    <property type="project" value="UniProtKB-UniRule"/>
</dbReference>
<keyword evidence="2 5" id="KW-0808">Transferase</keyword>
<dbReference type="InterPro" id="IPR006283">
    <property type="entry name" value="ThiL-like"/>
</dbReference>
<feature type="binding site" evidence="2">
    <location>
        <position position="58"/>
    </location>
    <ligand>
        <name>Mg(2+)</name>
        <dbReference type="ChEBI" id="CHEBI:18420"/>
        <label>4</label>
    </ligand>
</feature>
<feature type="binding site" evidence="2">
    <location>
        <position position="43"/>
    </location>
    <ligand>
        <name>Mg(2+)</name>
        <dbReference type="ChEBI" id="CHEBI:18420"/>
        <label>3</label>
    </ligand>
</feature>
<feature type="binding site" evidence="2">
    <location>
        <position position="225"/>
    </location>
    <ligand>
        <name>Mg(2+)</name>
        <dbReference type="ChEBI" id="CHEBI:18420"/>
        <label>5</label>
    </ligand>
</feature>
<dbReference type="EC" id="2.7.4.16" evidence="2"/>
<dbReference type="PANTHER" id="PTHR30270">
    <property type="entry name" value="THIAMINE-MONOPHOSPHATE KINASE"/>
    <property type="match status" value="1"/>
</dbReference>
<feature type="binding site" evidence="2">
    <location>
        <position position="60"/>
    </location>
    <ligand>
        <name>Mg(2+)</name>
        <dbReference type="ChEBI" id="CHEBI:18420"/>
        <label>2</label>
    </ligand>
</feature>
<dbReference type="PIRSF" id="PIRSF005303">
    <property type="entry name" value="Thiam_monoph_kin"/>
    <property type="match status" value="1"/>
</dbReference>
<evidence type="ECO:0000313" key="6">
    <source>
        <dbReference type="Proteomes" id="UP001279553"/>
    </source>
</evidence>
<dbReference type="SUPFAM" id="SSF55326">
    <property type="entry name" value="PurM N-terminal domain-like"/>
    <property type="match status" value="1"/>
</dbReference>
<evidence type="ECO:0000259" key="3">
    <source>
        <dbReference type="Pfam" id="PF00586"/>
    </source>
</evidence>
<feature type="binding site" evidence="2">
    <location>
        <position position="162"/>
    </location>
    <ligand>
        <name>ATP</name>
        <dbReference type="ChEBI" id="CHEBI:30616"/>
    </ligand>
</feature>
<dbReference type="GO" id="GO:0009228">
    <property type="term" value="P:thiamine biosynthetic process"/>
    <property type="evidence" value="ECO:0007669"/>
    <property type="project" value="UniProtKB-KW"/>
</dbReference>
<sequence>MTGAAHGGDSGGRGDFAGLGEFDRIARYFAPLAHPAGLGLADDAAVWTPPAGLAVVMTVDQMIEGVHFLPDDPPDAVARKLLRRNLSDLAAMGAAPVGYLLTTALRADTPEAWLAGFAGGLRRDQAEFGIGLFGGDSSSTAGPVMSSVTMFGTVTPGAAWRRHGAVAGDAIFVTGTIGDAALGLAAARGQLADPDRSLRERRLLPSPRVGLALGGLVHAVIDVSDGLVQDVGHLCRAAGCGAVIEAALVPASAAARAAGPDWLEQRLTGGDDYELVLAAPGANEQALRAACGAVPLTRIGQFTDRHTDVVVCDATGQRIRLSRSGWTHF</sequence>
<comment type="caution">
    <text evidence="2">Lacks conserved residue(s) required for the propagation of feature annotation.</text>
</comment>
<keyword evidence="2 5" id="KW-0418">Kinase</keyword>
<keyword evidence="1 2" id="KW-0784">Thiamine biosynthesis</keyword>
<comment type="similarity">
    <text evidence="2">Belongs to the thiamine-monophosphate kinase family.</text>
</comment>
<dbReference type="EMBL" id="JAWXYB010000018">
    <property type="protein sequence ID" value="MDX5932461.1"/>
    <property type="molecule type" value="Genomic_DNA"/>
</dbReference>
<feature type="binding site" evidence="2">
    <location>
        <position position="88"/>
    </location>
    <ligand>
        <name>Mg(2+)</name>
        <dbReference type="ChEBI" id="CHEBI:18420"/>
        <label>4</label>
    </ligand>
</feature>
<dbReference type="PANTHER" id="PTHR30270:SF0">
    <property type="entry name" value="THIAMINE-MONOPHOSPHATE KINASE"/>
    <property type="match status" value="1"/>
</dbReference>
<evidence type="ECO:0000256" key="1">
    <source>
        <dbReference type="ARBA" id="ARBA00022977"/>
    </source>
</evidence>
<feature type="binding site" evidence="2">
    <location>
        <position position="222"/>
    </location>
    <ligand>
        <name>Mg(2+)</name>
        <dbReference type="ChEBI" id="CHEBI:18420"/>
        <label>3</label>
    </ligand>
</feature>
<dbReference type="SUPFAM" id="SSF56042">
    <property type="entry name" value="PurM C-terminal domain-like"/>
    <property type="match status" value="1"/>
</dbReference>
<keyword evidence="2" id="KW-0460">Magnesium</keyword>
<dbReference type="RefSeq" id="WP_319615312.1">
    <property type="nucleotide sequence ID" value="NZ_JAWXYB010000018.1"/>
</dbReference>
<feature type="binding site" evidence="2">
    <location>
        <position position="271"/>
    </location>
    <ligand>
        <name>substrate</name>
    </ligand>
</feature>
<dbReference type="InterPro" id="IPR016188">
    <property type="entry name" value="PurM-like_N"/>
</dbReference>
<keyword evidence="2" id="KW-0479">Metal-binding</keyword>
<feature type="binding site" evidence="2">
    <location>
        <position position="326"/>
    </location>
    <ligand>
        <name>substrate</name>
    </ligand>
</feature>
<feature type="binding site" evidence="2">
    <location>
        <position position="88"/>
    </location>
    <ligand>
        <name>Mg(2+)</name>
        <dbReference type="ChEBI" id="CHEBI:18420"/>
        <label>3</label>
    </ligand>
</feature>
<dbReference type="InterPro" id="IPR036676">
    <property type="entry name" value="PurM-like_C_sf"/>
</dbReference>
<dbReference type="Pfam" id="PF02769">
    <property type="entry name" value="AIRS_C"/>
    <property type="match status" value="1"/>
</dbReference>
<comment type="catalytic activity">
    <reaction evidence="2">
        <text>thiamine phosphate + ATP = thiamine diphosphate + ADP</text>
        <dbReference type="Rhea" id="RHEA:15913"/>
        <dbReference type="ChEBI" id="CHEBI:30616"/>
        <dbReference type="ChEBI" id="CHEBI:37575"/>
        <dbReference type="ChEBI" id="CHEBI:58937"/>
        <dbReference type="ChEBI" id="CHEBI:456216"/>
        <dbReference type="EC" id="2.7.4.16"/>
    </reaction>
</comment>
<feature type="domain" description="PurM-like N-terminal" evidence="3">
    <location>
        <begin position="42"/>
        <end position="154"/>
    </location>
</feature>
<comment type="miscellaneous">
    <text evidence="2">Reaction mechanism of ThiL seems to utilize a direct, inline transfer of the gamma-phosphate of ATP to TMP rather than a phosphorylated enzyme intermediate.</text>
</comment>
<dbReference type="Proteomes" id="UP001279553">
    <property type="component" value="Unassembled WGS sequence"/>
</dbReference>
<evidence type="ECO:0000256" key="2">
    <source>
        <dbReference type="HAMAP-Rule" id="MF_02128"/>
    </source>
</evidence>
<keyword evidence="2" id="KW-0547">Nucleotide-binding</keyword>
<dbReference type="CDD" id="cd02194">
    <property type="entry name" value="ThiL"/>
    <property type="match status" value="1"/>
</dbReference>
<feature type="binding site" evidence="2">
    <location>
        <position position="43"/>
    </location>
    <ligand>
        <name>Mg(2+)</name>
        <dbReference type="ChEBI" id="CHEBI:18420"/>
        <label>4</label>
    </ligand>
</feature>
<dbReference type="GO" id="GO:0005524">
    <property type="term" value="F:ATP binding"/>
    <property type="evidence" value="ECO:0007669"/>
    <property type="project" value="UniProtKB-UniRule"/>
</dbReference>
<feature type="binding site" evidence="2">
    <location>
        <begin position="135"/>
        <end position="136"/>
    </location>
    <ligand>
        <name>ATP</name>
        <dbReference type="ChEBI" id="CHEBI:30616"/>
    </ligand>
</feature>
<comment type="pathway">
    <text evidence="2">Cofactor biosynthesis; thiamine diphosphate biosynthesis; thiamine diphosphate from thiamine phosphate: step 1/1.</text>
</comment>
<gene>
    <name evidence="2 5" type="primary">thiL</name>
    <name evidence="5" type="ORF">SIL87_17020</name>
</gene>
<comment type="caution">
    <text evidence="5">The sequence shown here is derived from an EMBL/GenBank/DDBJ whole genome shotgun (WGS) entry which is preliminary data.</text>
</comment>
<dbReference type="InterPro" id="IPR036921">
    <property type="entry name" value="PurM-like_N_sf"/>
</dbReference>
<proteinExistence type="inferred from homology"/>
<feature type="binding site" evidence="2">
    <location>
        <position position="60"/>
    </location>
    <ligand>
        <name>Mg(2+)</name>
        <dbReference type="ChEBI" id="CHEBI:18420"/>
        <label>1</label>
    </ligand>
</feature>
<dbReference type="GO" id="GO:0009030">
    <property type="term" value="F:thiamine-phosphate kinase activity"/>
    <property type="evidence" value="ECO:0007669"/>
    <property type="project" value="UniProtKB-UniRule"/>
</dbReference>
<dbReference type="Gene3D" id="3.30.1330.10">
    <property type="entry name" value="PurM-like, N-terminal domain"/>
    <property type="match status" value="1"/>
</dbReference>
<keyword evidence="6" id="KW-1185">Reference proteome</keyword>
<dbReference type="Pfam" id="PF00586">
    <property type="entry name" value="AIRS"/>
    <property type="match status" value="1"/>
</dbReference>
<feature type="binding site" evidence="2">
    <location>
        <position position="88"/>
    </location>
    <ligand>
        <name>Mg(2+)</name>
        <dbReference type="ChEBI" id="CHEBI:18420"/>
        <label>2</label>
    </ligand>
</feature>
<evidence type="ECO:0000313" key="5">
    <source>
        <dbReference type="EMBL" id="MDX5932461.1"/>
    </source>
</evidence>
<accession>A0AAW9DV11</accession>
<dbReference type="HAMAP" id="MF_02128">
    <property type="entry name" value="TMP_kinase"/>
    <property type="match status" value="1"/>
</dbReference>
<feature type="binding site" evidence="2">
    <location>
        <position position="224"/>
    </location>
    <ligand>
        <name>ATP</name>
        <dbReference type="ChEBI" id="CHEBI:30616"/>
    </ligand>
</feature>
<dbReference type="NCBIfam" id="TIGR01379">
    <property type="entry name" value="thiL"/>
    <property type="match status" value="1"/>
</dbReference>
<feature type="binding site" evidence="2">
    <location>
        <position position="136"/>
    </location>
    <ligand>
        <name>Mg(2+)</name>
        <dbReference type="ChEBI" id="CHEBI:18420"/>
        <label>1</label>
    </ligand>
</feature>